<name>A0AAV2FGS9_9ROSI</name>
<dbReference type="AlphaFoldDB" id="A0AAV2FGS9"/>
<dbReference type="EMBL" id="OZ034819">
    <property type="protein sequence ID" value="CAL1396820.1"/>
    <property type="molecule type" value="Genomic_DNA"/>
</dbReference>
<evidence type="ECO:0000313" key="2">
    <source>
        <dbReference type="Proteomes" id="UP001497516"/>
    </source>
</evidence>
<proteinExistence type="predicted"/>
<dbReference type="Proteomes" id="UP001497516">
    <property type="component" value="Chromosome 6"/>
</dbReference>
<keyword evidence="2" id="KW-1185">Reference proteome</keyword>
<sequence length="99" mass="11781">MLASSRNRYSLTICSLFPYLYFMVRDFNVATHEEDIGYYAGYVDIFIMRCQPRKIRWSQVLNDRCGGKFSLSKVSGFNNLLQRDISEWRCYCSSYQWIS</sequence>
<gene>
    <name evidence="1" type="ORF">LTRI10_LOCUS37166</name>
</gene>
<accession>A0AAV2FGS9</accession>
<evidence type="ECO:0000313" key="1">
    <source>
        <dbReference type="EMBL" id="CAL1396820.1"/>
    </source>
</evidence>
<reference evidence="1 2" key="1">
    <citation type="submission" date="2024-04" db="EMBL/GenBank/DDBJ databases">
        <authorList>
            <person name="Fracassetti M."/>
        </authorList>
    </citation>
    <scope>NUCLEOTIDE SEQUENCE [LARGE SCALE GENOMIC DNA]</scope>
</reference>
<organism evidence="1 2">
    <name type="scientific">Linum trigynum</name>
    <dbReference type="NCBI Taxonomy" id="586398"/>
    <lineage>
        <taxon>Eukaryota</taxon>
        <taxon>Viridiplantae</taxon>
        <taxon>Streptophyta</taxon>
        <taxon>Embryophyta</taxon>
        <taxon>Tracheophyta</taxon>
        <taxon>Spermatophyta</taxon>
        <taxon>Magnoliopsida</taxon>
        <taxon>eudicotyledons</taxon>
        <taxon>Gunneridae</taxon>
        <taxon>Pentapetalae</taxon>
        <taxon>rosids</taxon>
        <taxon>fabids</taxon>
        <taxon>Malpighiales</taxon>
        <taxon>Linaceae</taxon>
        <taxon>Linum</taxon>
    </lineage>
</organism>
<protein>
    <submittedName>
        <fullName evidence="1">Uncharacterized protein</fullName>
    </submittedName>
</protein>